<evidence type="ECO:0000313" key="1">
    <source>
        <dbReference type="EMBL" id="MFB9776267.1"/>
    </source>
</evidence>
<proteinExistence type="predicted"/>
<keyword evidence="2" id="KW-1185">Reference proteome</keyword>
<comment type="caution">
    <text evidence="1">The sequence shown here is derived from an EMBL/GenBank/DDBJ whole genome shotgun (WGS) entry which is preliminary data.</text>
</comment>
<gene>
    <name evidence="1" type="ORF">ACFFN1_07595</name>
</gene>
<sequence length="180" mass="19637">MLSITLTSFDGARFEAPYGEGTVRFGDSADQVCAVLGQPENHPSEETLLFHVCAVQVHIGENGVHFLEFATNPKKDGVDVVWNEHNLSQMNAVTCAELLQELNGDAEVCDDEAPAGYVCEKLGLSVWQPVALQTASDEYEEAKASDADGEELEYLAEDAAKAEHFDSVGIGSEEYIKEYF</sequence>
<organism evidence="1 2">
    <name type="scientific">Brevibacterium otitidis</name>
    <dbReference type="NCBI Taxonomy" id="53364"/>
    <lineage>
        <taxon>Bacteria</taxon>
        <taxon>Bacillati</taxon>
        <taxon>Actinomycetota</taxon>
        <taxon>Actinomycetes</taxon>
        <taxon>Micrococcales</taxon>
        <taxon>Brevibacteriaceae</taxon>
        <taxon>Brevibacterium</taxon>
    </lineage>
</organism>
<dbReference type="RefSeq" id="WP_376840080.1">
    <property type="nucleotide sequence ID" value="NZ_JBHMAU010000049.1"/>
</dbReference>
<reference evidence="1 2" key="1">
    <citation type="submission" date="2024-09" db="EMBL/GenBank/DDBJ databases">
        <authorList>
            <person name="Sun Q."/>
            <person name="Mori K."/>
        </authorList>
    </citation>
    <scope>NUCLEOTIDE SEQUENCE [LARGE SCALE GENOMIC DNA]</scope>
    <source>
        <strain evidence="1 2">JCM 11683</strain>
    </source>
</reference>
<evidence type="ECO:0000313" key="2">
    <source>
        <dbReference type="Proteomes" id="UP001589707"/>
    </source>
</evidence>
<protein>
    <submittedName>
        <fullName evidence="1">Uncharacterized protein</fullName>
    </submittedName>
</protein>
<dbReference type="Proteomes" id="UP001589707">
    <property type="component" value="Unassembled WGS sequence"/>
</dbReference>
<dbReference type="EMBL" id="JBHMAU010000049">
    <property type="protein sequence ID" value="MFB9776267.1"/>
    <property type="molecule type" value="Genomic_DNA"/>
</dbReference>
<name>A0ABV5X3E4_9MICO</name>
<accession>A0ABV5X3E4</accession>